<dbReference type="Proteomes" id="UP000828390">
    <property type="component" value="Unassembled WGS sequence"/>
</dbReference>
<dbReference type="AlphaFoldDB" id="A0A9D4JY56"/>
<evidence type="ECO:0000313" key="2">
    <source>
        <dbReference type="EMBL" id="KAH3828201.1"/>
    </source>
</evidence>
<feature type="transmembrane region" description="Helical" evidence="1">
    <location>
        <begin position="36"/>
        <end position="54"/>
    </location>
</feature>
<evidence type="ECO:0000313" key="3">
    <source>
        <dbReference type="Proteomes" id="UP000828390"/>
    </source>
</evidence>
<accession>A0A9D4JY56</accession>
<keyword evidence="3" id="KW-1185">Reference proteome</keyword>
<organism evidence="2 3">
    <name type="scientific">Dreissena polymorpha</name>
    <name type="common">Zebra mussel</name>
    <name type="synonym">Mytilus polymorpha</name>
    <dbReference type="NCBI Taxonomy" id="45954"/>
    <lineage>
        <taxon>Eukaryota</taxon>
        <taxon>Metazoa</taxon>
        <taxon>Spiralia</taxon>
        <taxon>Lophotrochozoa</taxon>
        <taxon>Mollusca</taxon>
        <taxon>Bivalvia</taxon>
        <taxon>Autobranchia</taxon>
        <taxon>Heteroconchia</taxon>
        <taxon>Euheterodonta</taxon>
        <taxon>Imparidentia</taxon>
        <taxon>Neoheterodontei</taxon>
        <taxon>Myida</taxon>
        <taxon>Dreissenoidea</taxon>
        <taxon>Dreissenidae</taxon>
        <taxon>Dreissena</taxon>
    </lineage>
</organism>
<keyword evidence="1" id="KW-0812">Transmembrane</keyword>
<gene>
    <name evidence="2" type="ORF">DPMN_130153</name>
</gene>
<reference evidence="2" key="1">
    <citation type="journal article" date="2019" name="bioRxiv">
        <title>The Genome of the Zebra Mussel, Dreissena polymorpha: A Resource for Invasive Species Research.</title>
        <authorList>
            <person name="McCartney M.A."/>
            <person name="Auch B."/>
            <person name="Kono T."/>
            <person name="Mallez S."/>
            <person name="Zhang Y."/>
            <person name="Obille A."/>
            <person name="Becker A."/>
            <person name="Abrahante J.E."/>
            <person name="Garbe J."/>
            <person name="Badalamenti J.P."/>
            <person name="Herman A."/>
            <person name="Mangelson H."/>
            <person name="Liachko I."/>
            <person name="Sullivan S."/>
            <person name="Sone E.D."/>
            <person name="Koren S."/>
            <person name="Silverstein K.A.T."/>
            <person name="Beckman K.B."/>
            <person name="Gohl D.M."/>
        </authorList>
    </citation>
    <scope>NUCLEOTIDE SEQUENCE</scope>
    <source>
        <strain evidence="2">Duluth1</strain>
        <tissue evidence="2">Whole animal</tissue>
    </source>
</reference>
<evidence type="ECO:0000256" key="1">
    <source>
        <dbReference type="SAM" id="Phobius"/>
    </source>
</evidence>
<keyword evidence="1" id="KW-0472">Membrane</keyword>
<name>A0A9D4JY56_DREPO</name>
<protein>
    <submittedName>
        <fullName evidence="2">Uncharacterized protein</fullName>
    </submittedName>
</protein>
<comment type="caution">
    <text evidence="2">The sequence shown here is derived from an EMBL/GenBank/DDBJ whole genome shotgun (WGS) entry which is preliminary data.</text>
</comment>
<dbReference type="EMBL" id="JAIWYP010000005">
    <property type="protein sequence ID" value="KAH3828201.1"/>
    <property type="molecule type" value="Genomic_DNA"/>
</dbReference>
<reference evidence="2" key="2">
    <citation type="submission" date="2020-11" db="EMBL/GenBank/DDBJ databases">
        <authorList>
            <person name="McCartney M.A."/>
            <person name="Auch B."/>
            <person name="Kono T."/>
            <person name="Mallez S."/>
            <person name="Becker A."/>
            <person name="Gohl D.M."/>
            <person name="Silverstein K.A.T."/>
            <person name="Koren S."/>
            <person name="Bechman K.B."/>
            <person name="Herman A."/>
            <person name="Abrahante J.E."/>
            <person name="Garbe J."/>
        </authorList>
    </citation>
    <scope>NUCLEOTIDE SEQUENCE</scope>
    <source>
        <strain evidence="2">Duluth1</strain>
        <tissue evidence="2">Whole animal</tissue>
    </source>
</reference>
<keyword evidence="1" id="KW-1133">Transmembrane helix</keyword>
<sequence length="140" mass="15479">MDVVRTPVRCDGGKTKQLTASCNMIIRSKLAYYANLAQNVLCFCFLSIFVNVLFKTDPPKVFDIEDDHDEDTCLSSDTLTWINQRIEGGTSMGGKTKTVDEKQEYSGAVGGNMIVDLLSENPILGLVTRVLDDMVCISFL</sequence>
<proteinExistence type="predicted"/>